<feature type="region of interest" description="Disordered" evidence="1">
    <location>
        <begin position="1"/>
        <end position="53"/>
    </location>
</feature>
<evidence type="ECO:0000313" key="4">
    <source>
        <dbReference type="Proteomes" id="UP000076502"/>
    </source>
</evidence>
<dbReference type="EMBL" id="KQ434792">
    <property type="protein sequence ID" value="KZC05442.1"/>
    <property type="molecule type" value="Genomic_DNA"/>
</dbReference>
<evidence type="ECO:0000256" key="1">
    <source>
        <dbReference type="SAM" id="MobiDB-lite"/>
    </source>
</evidence>
<reference evidence="3 4" key="1">
    <citation type="submission" date="2015-07" db="EMBL/GenBank/DDBJ databases">
        <title>The genome of Dufourea novaeangliae.</title>
        <authorList>
            <person name="Pan H."/>
            <person name="Kapheim K."/>
        </authorList>
    </citation>
    <scope>NUCLEOTIDE SEQUENCE [LARGE SCALE GENOMIC DNA]</scope>
    <source>
        <strain evidence="3">0120121106</strain>
        <tissue evidence="3">Whole body</tissue>
    </source>
</reference>
<feature type="compositionally biased region" description="Basic and acidic residues" evidence="1">
    <location>
        <begin position="23"/>
        <end position="38"/>
    </location>
</feature>
<evidence type="ECO:0000313" key="3">
    <source>
        <dbReference type="EMBL" id="KZC05442.1"/>
    </source>
</evidence>
<feature type="domain" description="UMA" evidence="2">
    <location>
        <begin position="83"/>
        <end position="135"/>
    </location>
</feature>
<organism evidence="3 4">
    <name type="scientific">Dufourea novaeangliae</name>
    <name type="common">Sweat bee</name>
    <dbReference type="NCBI Taxonomy" id="178035"/>
    <lineage>
        <taxon>Eukaryota</taxon>
        <taxon>Metazoa</taxon>
        <taxon>Ecdysozoa</taxon>
        <taxon>Arthropoda</taxon>
        <taxon>Hexapoda</taxon>
        <taxon>Insecta</taxon>
        <taxon>Pterygota</taxon>
        <taxon>Neoptera</taxon>
        <taxon>Endopterygota</taxon>
        <taxon>Hymenoptera</taxon>
        <taxon>Apocrita</taxon>
        <taxon>Aculeata</taxon>
        <taxon>Apoidea</taxon>
        <taxon>Anthophila</taxon>
        <taxon>Halictidae</taxon>
        <taxon>Rophitinae</taxon>
        <taxon>Dufourea</taxon>
    </lineage>
</organism>
<proteinExistence type="predicted"/>
<dbReference type="OrthoDB" id="5959275at2759"/>
<evidence type="ECO:0000259" key="2">
    <source>
        <dbReference type="PROSITE" id="PS51497"/>
    </source>
</evidence>
<dbReference type="STRING" id="178035.A0A154P0U5"/>
<accession>A0A154P0U5</accession>
<name>A0A154P0U5_DUFNO</name>
<dbReference type="OMA" id="QGESTHY"/>
<dbReference type="AlphaFoldDB" id="A0A154P0U5"/>
<dbReference type="PROSITE" id="PS51497">
    <property type="entry name" value="UMA"/>
    <property type="match status" value="1"/>
</dbReference>
<dbReference type="Proteomes" id="UP000076502">
    <property type="component" value="Unassembled WGS sequence"/>
</dbReference>
<gene>
    <name evidence="3" type="ORF">WN55_06412</name>
</gene>
<sequence>MSWLFGRKKDQKEPSLEPTEEEQTSREDEGYVFVEKRPAPPVPPRVGQTATEFPTGDYISSISGYSSLSIHSSNNQGESTHYLNDVPFKLCKQLESSMKNDFEIDRLRIGEILSFIERIQTDSYNYNFSLEEGVIAEMNSSNGQ</sequence>
<dbReference type="InterPro" id="IPR023340">
    <property type="entry name" value="UMA"/>
</dbReference>
<keyword evidence="4" id="KW-1185">Reference proteome</keyword>
<protein>
    <recommendedName>
        <fullName evidence="2">UMA domain-containing protein</fullName>
    </recommendedName>
</protein>